<dbReference type="Pfam" id="PF08808">
    <property type="entry name" value="RES"/>
    <property type="match status" value="1"/>
</dbReference>
<protein>
    <recommendedName>
        <fullName evidence="1">RES domain-containing protein</fullName>
    </recommendedName>
</protein>
<name>A0LU38_ACIC1</name>
<dbReference type="eggNOG" id="ENOG503386C">
    <property type="taxonomic scope" value="Bacteria"/>
</dbReference>
<sequence>MSRRAPPDQCPGPLRFITIRRGTRLWRVHAAHRAATTMNSTPRPHASSGGRFDSLDGSCAYLYAGGSVQAAVAETLTRDLPLDGTPRLLPRSALAHRRLSELQVNRALRLVALHGPGLAAVGQDTWLTKCEARDYPLTRRWAAAIRRWAPQAVGFVYRCRHDEDEFAYVFFAPPEVSECPFLSVTGTCVDLDTPVGHLLVRAVLTRYNATLARDR</sequence>
<accession>A0LU38</accession>
<evidence type="ECO:0000313" key="2">
    <source>
        <dbReference type="EMBL" id="ABK52948.1"/>
    </source>
</evidence>
<reference evidence="2 3" key="1">
    <citation type="journal article" date="2009" name="Genome Res.">
        <title>Complete genome of the cellulolytic thermophile Acidothermus cellulolyticus 11B provides insights into its ecophysiological and evolutionary adaptations.</title>
        <authorList>
            <person name="Barabote R.D."/>
            <person name="Xie G."/>
            <person name="Leu D.H."/>
            <person name="Normand P."/>
            <person name="Necsulea A."/>
            <person name="Daubin V."/>
            <person name="Medigue C."/>
            <person name="Adney W.S."/>
            <person name="Xu X.C."/>
            <person name="Lapidus A."/>
            <person name="Parales R.E."/>
            <person name="Detter C."/>
            <person name="Pujic P."/>
            <person name="Bruce D."/>
            <person name="Lavire C."/>
            <person name="Challacombe J.F."/>
            <person name="Brettin T.S."/>
            <person name="Berry A.M."/>
        </authorList>
    </citation>
    <scope>NUCLEOTIDE SEQUENCE [LARGE SCALE GENOMIC DNA]</scope>
    <source>
        <strain evidence="3">ATCC 43068 / DSM 8971 / 11B</strain>
    </source>
</reference>
<evidence type="ECO:0000313" key="3">
    <source>
        <dbReference type="Proteomes" id="UP000008221"/>
    </source>
</evidence>
<dbReference type="EMBL" id="CP000481">
    <property type="protein sequence ID" value="ABK52948.1"/>
    <property type="molecule type" value="Genomic_DNA"/>
</dbReference>
<dbReference type="InParanoid" id="A0LU38"/>
<feature type="domain" description="RES" evidence="1">
    <location>
        <begin position="38"/>
        <end position="183"/>
    </location>
</feature>
<dbReference type="KEGG" id="ace:Acel_1176"/>
<proteinExistence type="predicted"/>
<gene>
    <name evidence="2" type="ordered locus">Acel_1176</name>
</gene>
<organism evidence="2 3">
    <name type="scientific">Acidothermus cellulolyticus (strain ATCC 43068 / DSM 8971 / 11B)</name>
    <dbReference type="NCBI Taxonomy" id="351607"/>
    <lineage>
        <taxon>Bacteria</taxon>
        <taxon>Bacillati</taxon>
        <taxon>Actinomycetota</taxon>
        <taxon>Actinomycetes</taxon>
        <taxon>Acidothermales</taxon>
        <taxon>Acidothermaceae</taxon>
        <taxon>Acidothermus</taxon>
    </lineage>
</organism>
<dbReference type="STRING" id="351607.Acel_1176"/>
<dbReference type="SMART" id="SM00953">
    <property type="entry name" value="RES"/>
    <property type="match status" value="1"/>
</dbReference>
<dbReference type="InterPro" id="IPR014914">
    <property type="entry name" value="RES_dom"/>
</dbReference>
<keyword evidence="3" id="KW-1185">Reference proteome</keyword>
<dbReference type="RefSeq" id="WP_011720011.1">
    <property type="nucleotide sequence ID" value="NC_008578.1"/>
</dbReference>
<dbReference type="Proteomes" id="UP000008221">
    <property type="component" value="Chromosome"/>
</dbReference>
<dbReference type="AlphaFoldDB" id="A0LU38"/>
<evidence type="ECO:0000259" key="1">
    <source>
        <dbReference type="SMART" id="SM00953"/>
    </source>
</evidence>
<dbReference type="HOGENOM" id="CLU_102935_1_0_11"/>